<feature type="region of interest" description="Disordered" evidence="8">
    <location>
        <begin position="540"/>
        <end position="576"/>
    </location>
</feature>
<comment type="similarity">
    <text evidence="2 7">Belongs to the Mediator complex subunit 1 family.</text>
</comment>
<accession>A0A6A6JKU2</accession>
<evidence type="ECO:0000259" key="9">
    <source>
        <dbReference type="Pfam" id="PF10744"/>
    </source>
</evidence>
<dbReference type="PANTHER" id="PTHR35041:SF4">
    <property type="entry name" value="MEDIATOR OF RNA POLYMERASE II TRANSCRIPTION SUBUNIT 1"/>
    <property type="match status" value="1"/>
</dbReference>
<feature type="region of interest" description="Disordered" evidence="8">
    <location>
        <begin position="277"/>
        <end position="309"/>
    </location>
</feature>
<dbReference type="AlphaFoldDB" id="A0A6A6JKU2"/>
<evidence type="ECO:0000256" key="8">
    <source>
        <dbReference type="SAM" id="MobiDB-lite"/>
    </source>
</evidence>
<dbReference type="OrthoDB" id="5310959at2759"/>
<dbReference type="GO" id="GO:0045944">
    <property type="term" value="P:positive regulation of transcription by RNA polymerase II"/>
    <property type="evidence" value="ECO:0007669"/>
    <property type="project" value="UniProtKB-ARBA"/>
</dbReference>
<name>A0A6A6JKU2_WESOR</name>
<evidence type="ECO:0000256" key="1">
    <source>
        <dbReference type="ARBA" id="ARBA00004123"/>
    </source>
</evidence>
<evidence type="ECO:0000313" key="10">
    <source>
        <dbReference type="EMBL" id="KAF2276733.1"/>
    </source>
</evidence>
<dbReference type="RefSeq" id="XP_033654272.1">
    <property type="nucleotide sequence ID" value="XM_033796933.1"/>
</dbReference>
<feature type="compositionally biased region" description="Basic and acidic residues" evidence="8">
    <location>
        <begin position="287"/>
        <end position="297"/>
    </location>
</feature>
<gene>
    <name evidence="10" type="ORF">EI97DRAFT_417724</name>
</gene>
<keyword evidence="5 7" id="KW-0804">Transcription</keyword>
<protein>
    <recommendedName>
        <fullName evidence="7">Mediator of RNA polymerase II transcription subunit 1</fullName>
    </recommendedName>
    <alternativeName>
        <fullName evidence="7">Mediator complex subunit 1</fullName>
    </alternativeName>
</protein>
<organism evidence="10 11">
    <name type="scientific">Westerdykella ornata</name>
    <dbReference type="NCBI Taxonomy" id="318751"/>
    <lineage>
        <taxon>Eukaryota</taxon>
        <taxon>Fungi</taxon>
        <taxon>Dikarya</taxon>
        <taxon>Ascomycota</taxon>
        <taxon>Pezizomycotina</taxon>
        <taxon>Dothideomycetes</taxon>
        <taxon>Pleosporomycetidae</taxon>
        <taxon>Pleosporales</taxon>
        <taxon>Sporormiaceae</taxon>
        <taxon>Westerdykella</taxon>
    </lineage>
</organism>
<feature type="domain" description="Mediator complex subunit Med1" evidence="9">
    <location>
        <begin position="83"/>
        <end position="534"/>
    </location>
</feature>
<feature type="region of interest" description="Disordered" evidence="8">
    <location>
        <begin position="660"/>
        <end position="706"/>
    </location>
</feature>
<evidence type="ECO:0000313" key="11">
    <source>
        <dbReference type="Proteomes" id="UP000800097"/>
    </source>
</evidence>
<dbReference type="Pfam" id="PF10744">
    <property type="entry name" value="Med1"/>
    <property type="match status" value="1"/>
</dbReference>
<feature type="compositionally biased region" description="Basic residues" evidence="8">
    <location>
        <begin position="664"/>
        <end position="678"/>
    </location>
</feature>
<keyword evidence="11" id="KW-1185">Reference proteome</keyword>
<reference evidence="10" key="1">
    <citation type="journal article" date="2020" name="Stud. Mycol.">
        <title>101 Dothideomycetes genomes: a test case for predicting lifestyles and emergence of pathogens.</title>
        <authorList>
            <person name="Haridas S."/>
            <person name="Albert R."/>
            <person name="Binder M."/>
            <person name="Bloem J."/>
            <person name="Labutti K."/>
            <person name="Salamov A."/>
            <person name="Andreopoulos B."/>
            <person name="Baker S."/>
            <person name="Barry K."/>
            <person name="Bills G."/>
            <person name="Bluhm B."/>
            <person name="Cannon C."/>
            <person name="Castanera R."/>
            <person name="Culley D."/>
            <person name="Daum C."/>
            <person name="Ezra D."/>
            <person name="Gonzalez J."/>
            <person name="Henrissat B."/>
            <person name="Kuo A."/>
            <person name="Liang C."/>
            <person name="Lipzen A."/>
            <person name="Lutzoni F."/>
            <person name="Magnuson J."/>
            <person name="Mondo S."/>
            <person name="Nolan M."/>
            <person name="Ohm R."/>
            <person name="Pangilinan J."/>
            <person name="Park H.-J."/>
            <person name="Ramirez L."/>
            <person name="Alfaro M."/>
            <person name="Sun H."/>
            <person name="Tritt A."/>
            <person name="Yoshinaga Y."/>
            <person name="Zwiers L.-H."/>
            <person name="Turgeon B."/>
            <person name="Goodwin S."/>
            <person name="Spatafora J."/>
            <person name="Crous P."/>
            <person name="Grigoriev I."/>
        </authorList>
    </citation>
    <scope>NUCLEOTIDE SEQUENCE</scope>
    <source>
        <strain evidence="10">CBS 379.55</strain>
    </source>
</reference>
<evidence type="ECO:0000256" key="3">
    <source>
        <dbReference type="ARBA" id="ARBA00023015"/>
    </source>
</evidence>
<evidence type="ECO:0000256" key="4">
    <source>
        <dbReference type="ARBA" id="ARBA00023159"/>
    </source>
</evidence>
<dbReference type="PANTHER" id="PTHR35041">
    <property type="entry name" value="MEDIATOR OF RNA POLYMERASE II TRANSCRIPTION SUBUNIT 1"/>
    <property type="match status" value="1"/>
</dbReference>
<evidence type="ECO:0000256" key="2">
    <source>
        <dbReference type="ARBA" id="ARBA00006210"/>
    </source>
</evidence>
<keyword evidence="4 7" id="KW-0010">Activator</keyword>
<dbReference type="GeneID" id="54550108"/>
<feature type="region of interest" description="Disordered" evidence="8">
    <location>
        <begin position="371"/>
        <end position="395"/>
    </location>
</feature>
<keyword evidence="6 7" id="KW-0539">Nucleus</keyword>
<comment type="function">
    <text evidence="7">Component of the Mediator complex, a coactivator involved in the regulated transcription of nearly all RNA polymerase II-dependent genes. Mediator functions as a bridge to convey information from gene-specific regulatory proteins to the basal RNA polymerase II transcription machinery. Mediator is recruited to promoters by direct interactions with regulatory proteins and serves as a scaffold for the assembly of a functional preinitiation complex with RNA polymerase II and the general transcription factors.</text>
</comment>
<dbReference type="InterPro" id="IPR019680">
    <property type="entry name" value="Mediator_Med1"/>
</dbReference>
<feature type="compositionally biased region" description="Low complexity" evidence="8">
    <location>
        <begin position="380"/>
        <end position="393"/>
    </location>
</feature>
<evidence type="ECO:0000256" key="7">
    <source>
        <dbReference type="RuleBase" id="RU364059"/>
    </source>
</evidence>
<dbReference type="GO" id="GO:0016592">
    <property type="term" value="C:mediator complex"/>
    <property type="evidence" value="ECO:0007669"/>
    <property type="project" value="InterPro"/>
</dbReference>
<sequence length="735" mass="79905">MAATPTPSTHTPQKHLPAFSSPAPRSVPATMNFDSPAALGLMTEGGVGMGISMSGMGISSLGLTASAMGRADEEERRRRLEGIIGTLKARPGRVSPRGILELCRREGLEVEQEKAALVLMIGTEGMCEIPVRNGEIVADGVTLELTHDRHDYAATASRVLGDSLKPIPGLPEVNLTLERFSQNLEKLLRMDKLSSPQNGGVSCYQAIFGVYASLKKLFDHEKKMALALLDANDPLADYKAERDVLCKKSGRPRLNAGNCLGLSLEYWMDRRHLFKKDDAPHPPPSEAAKRDQMEVDRATSTTSYYPEDKDPSTHKIYSLTIECESCPSSMYPPIRISDAWISDAIEKPPSATSPDINTLLLNRPALDWLDPPPTYLPSPTSAASGGASGTAAAQEDSMALDNAPGRLPNIRFVAKFNPPLVVPLSVFVSIQQQLHLDVPTDIRATTFTGLALRPGEVDPGMSGTGTSSVTTSETNVLVVVDRATGKEEVRTHRNALHVPRTEYARTMEQVAFSHPRQLVEMLPTLRQYAFVTGLMVGTLVSEPPLSPGRERRGRDGEVGEEEMGKGKEEDEENGKAPLQLDITLSYAPPAPHLRLDMPHPAGQTTSPQALSSAGLLSHLLGETTEMADTEAMETTMPNADADADLTITLDVLPNAELSVGAQGIHHHHRHHKGKGKERIKREQQDDADMLDGTAHEDDDDDDDDESAKRIARALDVCMDIGVWAEWVRAEVGRER</sequence>
<feature type="region of interest" description="Disordered" evidence="8">
    <location>
        <begin position="1"/>
        <end position="28"/>
    </location>
</feature>
<comment type="subcellular location">
    <subcellularLocation>
        <location evidence="1 7">Nucleus</location>
    </subcellularLocation>
</comment>
<evidence type="ECO:0000256" key="5">
    <source>
        <dbReference type="ARBA" id="ARBA00023163"/>
    </source>
</evidence>
<feature type="compositionally biased region" description="Polar residues" evidence="8">
    <location>
        <begin position="1"/>
        <end position="11"/>
    </location>
</feature>
<dbReference type="Proteomes" id="UP000800097">
    <property type="component" value="Unassembled WGS sequence"/>
</dbReference>
<feature type="region of interest" description="Disordered" evidence="8">
    <location>
        <begin position="589"/>
        <end position="610"/>
    </location>
</feature>
<dbReference type="EMBL" id="ML986492">
    <property type="protein sequence ID" value="KAF2276733.1"/>
    <property type="molecule type" value="Genomic_DNA"/>
</dbReference>
<feature type="compositionally biased region" description="Basic and acidic residues" evidence="8">
    <location>
        <begin position="548"/>
        <end position="568"/>
    </location>
</feature>
<evidence type="ECO:0000256" key="6">
    <source>
        <dbReference type="ARBA" id="ARBA00023242"/>
    </source>
</evidence>
<feature type="compositionally biased region" description="Acidic residues" evidence="8">
    <location>
        <begin position="696"/>
        <end position="705"/>
    </location>
</feature>
<keyword evidence="3 7" id="KW-0805">Transcription regulation</keyword>
<proteinExistence type="inferred from homology"/>
<dbReference type="GO" id="GO:0003712">
    <property type="term" value="F:transcription coregulator activity"/>
    <property type="evidence" value="ECO:0007669"/>
    <property type="project" value="InterPro"/>
</dbReference>